<dbReference type="Gene3D" id="2.60.120.10">
    <property type="entry name" value="Jelly Rolls"/>
    <property type="match status" value="1"/>
</dbReference>
<feature type="domain" description="SnoaL-like" evidence="2">
    <location>
        <begin position="14"/>
        <end position="118"/>
    </location>
</feature>
<dbReference type="InterPro" id="IPR032710">
    <property type="entry name" value="NTF2-like_dom_sf"/>
</dbReference>
<dbReference type="EMBL" id="JACCBW010000001">
    <property type="protein sequence ID" value="NYE35352.1"/>
    <property type="molecule type" value="Genomic_DNA"/>
</dbReference>
<dbReference type="InterPro" id="IPR013096">
    <property type="entry name" value="Cupin_2"/>
</dbReference>
<dbReference type="InterPro" id="IPR014710">
    <property type="entry name" value="RmlC-like_jellyroll"/>
</dbReference>
<dbReference type="PANTHER" id="PTHR36114">
    <property type="entry name" value="16.7 KDA PROTEIN IN WHIE LOCUS"/>
    <property type="match status" value="1"/>
</dbReference>
<dbReference type="Pfam" id="PF12680">
    <property type="entry name" value="SnoaL_2"/>
    <property type="match status" value="1"/>
</dbReference>
<reference evidence="3 4" key="1">
    <citation type="submission" date="2020-07" db="EMBL/GenBank/DDBJ databases">
        <authorList>
            <person name="Partida-Martinez L."/>
            <person name="Huntemann M."/>
            <person name="Clum A."/>
            <person name="Wang J."/>
            <person name="Palaniappan K."/>
            <person name="Ritter S."/>
            <person name="Chen I.-M."/>
            <person name="Stamatis D."/>
            <person name="Reddy T."/>
            <person name="O'Malley R."/>
            <person name="Daum C."/>
            <person name="Shapiro N."/>
            <person name="Ivanova N."/>
            <person name="Kyrpides N."/>
            <person name="Woyke T."/>
        </authorList>
    </citation>
    <scope>NUCLEOTIDE SEQUENCE [LARGE SCALE GENOMIC DNA]</scope>
    <source>
        <strain evidence="3 4">AT2.17</strain>
    </source>
</reference>
<keyword evidence="3" id="KW-0413">Isomerase</keyword>
<name>A0A7Y9KRJ0_9ACTN</name>
<dbReference type="Gene3D" id="3.10.450.50">
    <property type="match status" value="1"/>
</dbReference>
<evidence type="ECO:0000259" key="1">
    <source>
        <dbReference type="Pfam" id="PF07883"/>
    </source>
</evidence>
<keyword evidence="4" id="KW-1185">Reference proteome</keyword>
<evidence type="ECO:0000313" key="3">
    <source>
        <dbReference type="EMBL" id="NYE35352.1"/>
    </source>
</evidence>
<dbReference type="SUPFAM" id="SSF54427">
    <property type="entry name" value="NTF2-like"/>
    <property type="match status" value="1"/>
</dbReference>
<proteinExistence type="predicted"/>
<dbReference type="PANTHER" id="PTHR36114:SF1">
    <property type="entry name" value="16.7 KDA PROTEIN IN WHIE LOCUS"/>
    <property type="match status" value="1"/>
</dbReference>
<dbReference type="InterPro" id="IPR037401">
    <property type="entry name" value="SnoaL-like"/>
</dbReference>
<accession>A0A7Y9KRJ0</accession>
<comment type="caution">
    <text evidence="3">The sequence shown here is derived from an EMBL/GenBank/DDBJ whole genome shotgun (WGS) entry which is preliminary data.</text>
</comment>
<dbReference type="Proteomes" id="UP000549911">
    <property type="component" value="Unassembled WGS sequence"/>
</dbReference>
<dbReference type="AlphaFoldDB" id="A0A7Y9KRJ0"/>
<feature type="domain" description="Cupin type-2" evidence="1">
    <location>
        <begin position="172"/>
        <end position="234"/>
    </location>
</feature>
<evidence type="ECO:0000259" key="2">
    <source>
        <dbReference type="Pfam" id="PF12680"/>
    </source>
</evidence>
<reference evidence="3 4" key="2">
    <citation type="submission" date="2020-08" db="EMBL/GenBank/DDBJ databases">
        <title>The Agave Microbiome: Exploring the role of microbial communities in plant adaptations to desert environments.</title>
        <authorList>
            <person name="Partida-Martinez L.P."/>
        </authorList>
    </citation>
    <scope>NUCLEOTIDE SEQUENCE [LARGE SCALE GENOMIC DNA]</scope>
    <source>
        <strain evidence="3 4">AT2.17</strain>
    </source>
</reference>
<dbReference type="InterPro" id="IPR052044">
    <property type="entry name" value="PKS_Associated_Protein"/>
</dbReference>
<dbReference type="Pfam" id="PF07883">
    <property type="entry name" value="Cupin_2"/>
    <property type="match status" value="1"/>
</dbReference>
<dbReference type="SUPFAM" id="SSF51182">
    <property type="entry name" value="RmlC-like cupins"/>
    <property type="match status" value="1"/>
</dbReference>
<evidence type="ECO:0000313" key="4">
    <source>
        <dbReference type="Proteomes" id="UP000549911"/>
    </source>
</evidence>
<dbReference type="RefSeq" id="WP_179618017.1">
    <property type="nucleotide sequence ID" value="NZ_JACCBW010000001.1"/>
</dbReference>
<organism evidence="3 4">
    <name type="scientific">Nocardioides cavernae</name>
    <dbReference type="NCBI Taxonomy" id="1921566"/>
    <lineage>
        <taxon>Bacteria</taxon>
        <taxon>Bacillati</taxon>
        <taxon>Actinomycetota</taxon>
        <taxon>Actinomycetes</taxon>
        <taxon>Propionibacteriales</taxon>
        <taxon>Nocardioidaceae</taxon>
        <taxon>Nocardioides</taxon>
    </lineage>
</organism>
<protein>
    <submittedName>
        <fullName evidence="3">Mannose-6-phosphate isomerase-like protein (Cupin superfamily)/ketosteroid isomerase-like protein</fullName>
    </submittedName>
</protein>
<sequence>MLNVFVRRNYLTALRALEDGDLDTLLKNFGPECELTYVGGGGLRAHRLTGRDLRQWFERYIGVVVERRVQVTRFASSGPLWRRQVAAHVLISGRLADGTAYRSQFSHFLLVRNGRIVDDLVLEDAAAWAAPHASTAPPQGAVDLAAKLATIDRHWSPGIVAEANDWQLKLVKVSGTFVWHDHEVDEVFLVLSGRLTIELEGRDDVPLGPGELLVVPRGARHRPVAGDGECAIMLIEPRGVVNTGNAGGELTAPERWL</sequence>
<dbReference type="InterPro" id="IPR011051">
    <property type="entry name" value="RmlC_Cupin_sf"/>
</dbReference>
<gene>
    <name evidence="3" type="ORF">F4692_000456</name>
</gene>
<dbReference type="CDD" id="cd02226">
    <property type="entry name" value="cupin_YdbB-like"/>
    <property type="match status" value="1"/>
</dbReference>
<dbReference type="GO" id="GO:0016853">
    <property type="term" value="F:isomerase activity"/>
    <property type="evidence" value="ECO:0007669"/>
    <property type="project" value="UniProtKB-KW"/>
</dbReference>